<dbReference type="GO" id="GO:0016020">
    <property type="term" value="C:membrane"/>
    <property type="evidence" value="ECO:0007669"/>
    <property type="project" value="UniProtKB-SubCell"/>
</dbReference>
<evidence type="ECO:0000313" key="3">
    <source>
        <dbReference type="EMBL" id="VDP86692.1"/>
    </source>
</evidence>
<organism evidence="5">
    <name type="scientific">Echinostoma caproni</name>
    <dbReference type="NCBI Taxonomy" id="27848"/>
    <lineage>
        <taxon>Eukaryota</taxon>
        <taxon>Metazoa</taxon>
        <taxon>Spiralia</taxon>
        <taxon>Lophotrochozoa</taxon>
        <taxon>Platyhelminthes</taxon>
        <taxon>Trematoda</taxon>
        <taxon>Digenea</taxon>
        <taxon>Plagiorchiida</taxon>
        <taxon>Echinostomata</taxon>
        <taxon>Echinostomatoidea</taxon>
        <taxon>Echinostomatidae</taxon>
        <taxon>Echinostoma</taxon>
    </lineage>
</organism>
<feature type="transmembrane region" description="Helical" evidence="1">
    <location>
        <begin position="36"/>
        <end position="54"/>
    </location>
</feature>
<accession>A0A183ATD4</accession>
<feature type="compositionally biased region" description="Polar residues" evidence="2">
    <location>
        <begin position="273"/>
        <end position="287"/>
    </location>
</feature>
<feature type="region of interest" description="Disordered" evidence="2">
    <location>
        <begin position="383"/>
        <end position="409"/>
    </location>
</feature>
<name>A0A183ATD4_9TREM</name>
<dbReference type="PANTHER" id="PTHR12372:SF7">
    <property type="entry name" value="PROTEIN PECANEX"/>
    <property type="match status" value="1"/>
</dbReference>
<feature type="region of interest" description="Disordered" evidence="2">
    <location>
        <begin position="273"/>
        <end position="292"/>
    </location>
</feature>
<feature type="compositionally biased region" description="Basic and acidic residues" evidence="2">
    <location>
        <begin position="298"/>
        <end position="307"/>
    </location>
</feature>
<evidence type="ECO:0000313" key="4">
    <source>
        <dbReference type="Proteomes" id="UP000272942"/>
    </source>
</evidence>
<dbReference type="EMBL" id="UZAN01048697">
    <property type="protein sequence ID" value="VDP86692.1"/>
    <property type="molecule type" value="Genomic_DNA"/>
</dbReference>
<keyword evidence="4" id="KW-1185">Reference proteome</keyword>
<comment type="subcellular location">
    <subcellularLocation>
        <location evidence="1">Membrane</location>
        <topology evidence="1">Multi-pass membrane protein</topology>
    </subcellularLocation>
</comment>
<feature type="region of interest" description="Disordered" evidence="2">
    <location>
        <begin position="298"/>
        <end position="331"/>
    </location>
</feature>
<reference evidence="3 4" key="2">
    <citation type="submission" date="2018-11" db="EMBL/GenBank/DDBJ databases">
        <authorList>
            <consortium name="Pathogen Informatics"/>
        </authorList>
    </citation>
    <scope>NUCLEOTIDE SEQUENCE [LARGE SCALE GENOMIC DNA]</scope>
    <source>
        <strain evidence="3 4">Egypt</strain>
    </source>
</reference>
<feature type="transmembrane region" description="Helical" evidence="1">
    <location>
        <begin position="455"/>
        <end position="475"/>
    </location>
</feature>
<dbReference type="OrthoDB" id="10037631at2759"/>
<dbReference type="InterPro" id="IPR039797">
    <property type="entry name" value="Pecanex"/>
</dbReference>
<keyword evidence="1" id="KW-1133">Transmembrane helix</keyword>
<evidence type="ECO:0000256" key="2">
    <source>
        <dbReference type="SAM" id="MobiDB-lite"/>
    </source>
</evidence>
<proteinExistence type="inferred from homology"/>
<protein>
    <recommendedName>
        <fullName evidence="1">Pecanex-like protein</fullName>
    </recommendedName>
</protein>
<evidence type="ECO:0000313" key="5">
    <source>
        <dbReference type="WBParaSite" id="ECPE_0001025101-mRNA-1"/>
    </source>
</evidence>
<feature type="transmembrane region" description="Helical" evidence="1">
    <location>
        <begin position="60"/>
        <end position="78"/>
    </location>
</feature>
<keyword evidence="1" id="KW-0812">Transmembrane</keyword>
<dbReference type="WBParaSite" id="ECPE_0001025101-mRNA-1">
    <property type="protein sequence ID" value="ECPE_0001025101-mRNA-1"/>
    <property type="gene ID" value="ECPE_0001025101"/>
</dbReference>
<dbReference type="AlphaFoldDB" id="A0A183ATD4"/>
<sequence>MVPQIDTALTYMLEQVDIHVFGGSGAASLSSVCFSLLRALIALGICLWFCLAAIETGNPYHYLFSAFWALQVSLCFFLSRLPSNVSLYATLFPCSVTGEQFGQQLRLLVSELFHVSCFSRMRHKSAVGVSSSSGRSKRRCRPRWPWSKSRKSKIGSVGSTLEPVVWWRAWLPLLSNVGAKTTSRLSASQTGVTERLLSQTVQPTGDVPITTNLFPVSPAPGFAARTFKSFSFNELTKSGEGLLSTAMQRDHMIPISRVHGGGSLPIVSALPTQTQVPSASSESNTQVARIDPCVPERIQDLQLDDRVSSTSSDRVSKTAQSECCRPTNDLADPQISAPTELFKIESEPRLPDVSVVCPTDQCGSDVPLPSKSTLIISLDQQQQQQNRNTLTESEASCDAKQPGIPQSNTDPLPELIRTALTGRLKNDLNCCILLLVVVSALHASPLLMYAAKEPIVTRAILWTVVLCGTFLHYVWPNLRKVICLLLFTTV</sequence>
<keyword evidence="1" id="KW-0472">Membrane</keyword>
<reference evidence="5" key="1">
    <citation type="submission" date="2016-06" db="UniProtKB">
        <authorList>
            <consortium name="WormBaseParasite"/>
        </authorList>
    </citation>
    <scope>IDENTIFICATION</scope>
</reference>
<feature type="region of interest" description="Disordered" evidence="2">
    <location>
        <begin position="129"/>
        <end position="154"/>
    </location>
</feature>
<dbReference type="Proteomes" id="UP000272942">
    <property type="component" value="Unassembled WGS sequence"/>
</dbReference>
<comment type="similarity">
    <text evidence="1">Belongs to the pecanex family.</text>
</comment>
<dbReference type="PANTHER" id="PTHR12372">
    <property type="entry name" value="PECANEX"/>
    <property type="match status" value="1"/>
</dbReference>
<comment type="caution">
    <text evidence="1">Lacks conserved residue(s) required for the propagation of feature annotation.</text>
</comment>
<gene>
    <name evidence="3" type="ORF">ECPE_LOCUS10219</name>
</gene>
<feature type="compositionally biased region" description="Basic residues" evidence="2">
    <location>
        <begin position="135"/>
        <end position="153"/>
    </location>
</feature>
<feature type="transmembrane region" description="Helical" evidence="1">
    <location>
        <begin position="430"/>
        <end position="449"/>
    </location>
</feature>
<evidence type="ECO:0000256" key="1">
    <source>
        <dbReference type="RuleBase" id="RU367089"/>
    </source>
</evidence>